<evidence type="ECO:0000256" key="5">
    <source>
        <dbReference type="ARBA" id="ARBA00016296"/>
    </source>
</evidence>
<dbReference type="SMART" id="SM00072">
    <property type="entry name" value="GuKc"/>
    <property type="match status" value="1"/>
</dbReference>
<evidence type="ECO:0000313" key="16">
    <source>
        <dbReference type="Proteomes" id="UP000033695"/>
    </source>
</evidence>
<organism evidence="15 16">
    <name type="scientific">Bombilactobacillus mellis</name>
    <dbReference type="NCBI Taxonomy" id="1218508"/>
    <lineage>
        <taxon>Bacteria</taxon>
        <taxon>Bacillati</taxon>
        <taxon>Bacillota</taxon>
        <taxon>Bacilli</taxon>
        <taxon>Lactobacillales</taxon>
        <taxon>Lactobacillaceae</taxon>
        <taxon>Bombilactobacillus</taxon>
    </lineage>
</organism>
<evidence type="ECO:0000256" key="4">
    <source>
        <dbReference type="ARBA" id="ARBA00012961"/>
    </source>
</evidence>
<dbReference type="FunFam" id="3.40.50.300:FF:000855">
    <property type="entry name" value="Guanylate kinase"/>
    <property type="match status" value="1"/>
</dbReference>
<sequence>MLLARGMLIVLSGPSGVGKGTVREAMLKESINKFKYSVSMTTRPMRPGEKNGVDYFFCSKNEFEEKIRQGEMLEYARYVDNYYGTPLRYVQDTLASGNDVFLEIEVKGAMQVRKKMPDGVFIFLTPPDLSSLRSRITHRGSEDSTTIDKRMEKARQEIKMMSNYDYAVVNDEVPKAVKRIEQIVNSEHLRVSRVIDSYRKMIGDK</sequence>
<keyword evidence="10 13" id="KW-0067">ATP-binding</keyword>
<dbReference type="GO" id="GO:0004385">
    <property type="term" value="F:GMP kinase activity"/>
    <property type="evidence" value="ECO:0007669"/>
    <property type="project" value="UniProtKB-UniRule"/>
</dbReference>
<comment type="function">
    <text evidence="1 13">Essential for recycling GMP and indirectly, cGMP.</text>
</comment>
<evidence type="ECO:0000256" key="1">
    <source>
        <dbReference type="ARBA" id="ARBA00003531"/>
    </source>
</evidence>
<keyword evidence="9 13" id="KW-0418">Kinase</keyword>
<keyword evidence="6 13" id="KW-0963">Cytoplasm</keyword>
<evidence type="ECO:0000256" key="12">
    <source>
        <dbReference type="ARBA" id="ARBA00048594"/>
    </source>
</evidence>
<dbReference type="EMBL" id="JXBZ01000005">
    <property type="protein sequence ID" value="KJY49181.1"/>
    <property type="molecule type" value="Genomic_DNA"/>
</dbReference>
<evidence type="ECO:0000259" key="14">
    <source>
        <dbReference type="PROSITE" id="PS50052"/>
    </source>
</evidence>
<dbReference type="FunFam" id="3.30.63.10:FF:000002">
    <property type="entry name" value="Guanylate kinase 1"/>
    <property type="match status" value="1"/>
</dbReference>
<evidence type="ECO:0000313" key="15">
    <source>
        <dbReference type="EMBL" id="KJY49181.1"/>
    </source>
</evidence>
<dbReference type="GO" id="GO:0005829">
    <property type="term" value="C:cytosol"/>
    <property type="evidence" value="ECO:0007669"/>
    <property type="project" value="TreeGrafter"/>
</dbReference>
<dbReference type="CDD" id="cd00071">
    <property type="entry name" value="GMPK"/>
    <property type="match status" value="1"/>
</dbReference>
<dbReference type="Pfam" id="PF00625">
    <property type="entry name" value="Guanylate_kin"/>
    <property type="match status" value="1"/>
</dbReference>
<accession>A0A0F4KVD5</accession>
<dbReference type="InterPro" id="IPR008144">
    <property type="entry name" value="Guanylate_kin-like_dom"/>
</dbReference>
<feature type="binding site" evidence="13">
    <location>
        <begin position="13"/>
        <end position="20"/>
    </location>
    <ligand>
        <name>ATP</name>
        <dbReference type="ChEBI" id="CHEBI:30616"/>
    </ligand>
</feature>
<evidence type="ECO:0000256" key="9">
    <source>
        <dbReference type="ARBA" id="ARBA00022777"/>
    </source>
</evidence>
<dbReference type="Proteomes" id="UP000033695">
    <property type="component" value="Unassembled WGS sequence"/>
</dbReference>
<reference evidence="15 16" key="1">
    <citation type="submission" date="2014-12" db="EMBL/GenBank/DDBJ databases">
        <title>Comparative genomics of the lactic acid bacteria isolated from the honey bee gut.</title>
        <authorList>
            <person name="Ellegaard K.M."/>
            <person name="Tamarit D."/>
            <person name="Javelind E."/>
            <person name="Olofsson T."/>
            <person name="Andersson S.G."/>
            <person name="Vasquez A."/>
        </authorList>
    </citation>
    <scope>NUCLEOTIDE SEQUENCE [LARGE SCALE GENOMIC DNA]</scope>
    <source>
        <strain evidence="15 16">Hon2</strain>
    </source>
</reference>
<dbReference type="PROSITE" id="PS50052">
    <property type="entry name" value="GUANYLATE_KINASE_2"/>
    <property type="match status" value="1"/>
</dbReference>
<dbReference type="Gene3D" id="3.30.63.10">
    <property type="entry name" value="Guanylate Kinase phosphate binding domain"/>
    <property type="match status" value="1"/>
</dbReference>
<dbReference type="PANTHER" id="PTHR23117">
    <property type="entry name" value="GUANYLATE KINASE-RELATED"/>
    <property type="match status" value="1"/>
</dbReference>
<dbReference type="HAMAP" id="MF_00328">
    <property type="entry name" value="Guanylate_kinase"/>
    <property type="match status" value="1"/>
</dbReference>
<evidence type="ECO:0000256" key="13">
    <source>
        <dbReference type="HAMAP-Rule" id="MF_00328"/>
    </source>
</evidence>
<dbReference type="GO" id="GO:0005524">
    <property type="term" value="F:ATP binding"/>
    <property type="evidence" value="ECO:0007669"/>
    <property type="project" value="UniProtKB-UniRule"/>
</dbReference>
<comment type="catalytic activity">
    <reaction evidence="12 13">
        <text>GMP + ATP = GDP + ADP</text>
        <dbReference type="Rhea" id="RHEA:20780"/>
        <dbReference type="ChEBI" id="CHEBI:30616"/>
        <dbReference type="ChEBI" id="CHEBI:58115"/>
        <dbReference type="ChEBI" id="CHEBI:58189"/>
        <dbReference type="ChEBI" id="CHEBI:456216"/>
        <dbReference type="EC" id="2.7.4.8"/>
    </reaction>
</comment>
<dbReference type="EC" id="2.7.4.8" evidence="4 13"/>
<dbReference type="NCBIfam" id="TIGR03263">
    <property type="entry name" value="guanyl_kin"/>
    <property type="match status" value="1"/>
</dbReference>
<dbReference type="PANTHER" id="PTHR23117:SF13">
    <property type="entry name" value="GUANYLATE KINASE"/>
    <property type="match status" value="1"/>
</dbReference>
<comment type="subcellular location">
    <subcellularLocation>
        <location evidence="2 13">Cytoplasm</location>
    </subcellularLocation>
</comment>
<evidence type="ECO:0000256" key="3">
    <source>
        <dbReference type="ARBA" id="ARBA00005790"/>
    </source>
</evidence>
<dbReference type="HOGENOM" id="CLU_001715_1_0_9"/>
<evidence type="ECO:0000256" key="11">
    <source>
        <dbReference type="ARBA" id="ARBA00030128"/>
    </source>
</evidence>
<dbReference type="STRING" id="1218508.JG29_06350"/>
<evidence type="ECO:0000256" key="6">
    <source>
        <dbReference type="ARBA" id="ARBA00022490"/>
    </source>
</evidence>
<protein>
    <recommendedName>
        <fullName evidence="5 13">Guanylate kinase</fullName>
        <ecNumber evidence="4 13">2.7.4.8</ecNumber>
    </recommendedName>
    <alternativeName>
        <fullName evidence="11 13">GMP kinase</fullName>
    </alternativeName>
</protein>
<name>A0A0F4KVD5_9LACO</name>
<gene>
    <name evidence="13 15" type="primary">gmk</name>
    <name evidence="15" type="ORF">JG29_06350</name>
</gene>
<dbReference type="InterPro" id="IPR008145">
    <property type="entry name" value="GK/Ca_channel_bsu"/>
</dbReference>
<keyword evidence="8 13" id="KW-0547">Nucleotide-binding</keyword>
<dbReference type="InterPro" id="IPR017665">
    <property type="entry name" value="Guanylate_kinase"/>
</dbReference>
<dbReference type="InterPro" id="IPR027417">
    <property type="entry name" value="P-loop_NTPase"/>
</dbReference>
<dbReference type="AlphaFoldDB" id="A0A0F4KVD5"/>
<evidence type="ECO:0000256" key="10">
    <source>
        <dbReference type="ARBA" id="ARBA00022840"/>
    </source>
</evidence>
<keyword evidence="7 13" id="KW-0808">Transferase</keyword>
<keyword evidence="16" id="KW-1185">Reference proteome</keyword>
<proteinExistence type="inferred from homology"/>
<comment type="caution">
    <text evidence="15">The sequence shown here is derived from an EMBL/GenBank/DDBJ whole genome shotgun (WGS) entry which is preliminary data.</text>
</comment>
<evidence type="ECO:0000256" key="8">
    <source>
        <dbReference type="ARBA" id="ARBA00022741"/>
    </source>
</evidence>
<dbReference type="SUPFAM" id="SSF52540">
    <property type="entry name" value="P-loop containing nucleoside triphosphate hydrolases"/>
    <property type="match status" value="1"/>
</dbReference>
<dbReference type="PATRIC" id="fig|1218508.4.peg.650"/>
<dbReference type="Gene3D" id="3.40.50.300">
    <property type="entry name" value="P-loop containing nucleotide triphosphate hydrolases"/>
    <property type="match status" value="2"/>
</dbReference>
<feature type="domain" description="Guanylate kinase-like" evidence="14">
    <location>
        <begin position="6"/>
        <end position="185"/>
    </location>
</feature>
<evidence type="ECO:0000256" key="7">
    <source>
        <dbReference type="ARBA" id="ARBA00022679"/>
    </source>
</evidence>
<evidence type="ECO:0000256" key="2">
    <source>
        <dbReference type="ARBA" id="ARBA00004496"/>
    </source>
</evidence>
<comment type="similarity">
    <text evidence="3 13">Belongs to the guanylate kinase family.</text>
</comment>